<dbReference type="SUPFAM" id="SSF50729">
    <property type="entry name" value="PH domain-like"/>
    <property type="match status" value="1"/>
</dbReference>
<dbReference type="InterPro" id="IPR011989">
    <property type="entry name" value="ARM-like"/>
</dbReference>
<name>A0A8J4CH24_9CHLO</name>
<dbReference type="EMBL" id="BNCP01000021">
    <property type="protein sequence ID" value="GIL81575.1"/>
    <property type="molecule type" value="Genomic_DNA"/>
</dbReference>
<dbReference type="InterPro" id="IPR051412">
    <property type="entry name" value="Formin_Homology_Diaphanous_sf"/>
</dbReference>
<dbReference type="OrthoDB" id="545875at2759"/>
<accession>A0A8J4CH24</accession>
<evidence type="ECO:0000256" key="1">
    <source>
        <dbReference type="SAM" id="MobiDB-lite"/>
    </source>
</evidence>
<feature type="region of interest" description="Disordered" evidence="1">
    <location>
        <begin position="126"/>
        <end position="205"/>
    </location>
</feature>
<feature type="region of interest" description="Disordered" evidence="1">
    <location>
        <begin position="288"/>
        <end position="309"/>
    </location>
</feature>
<dbReference type="GO" id="GO:0030041">
    <property type="term" value="P:actin filament polymerization"/>
    <property type="evidence" value="ECO:0007669"/>
    <property type="project" value="TreeGrafter"/>
</dbReference>
<dbReference type="AlphaFoldDB" id="A0A8J4CH24"/>
<keyword evidence="4" id="KW-1185">Reference proteome</keyword>
<dbReference type="PANTHER" id="PTHR45691:SF6">
    <property type="entry name" value="PROTEIN DIAPHANOUS"/>
    <property type="match status" value="1"/>
</dbReference>
<reference evidence="3" key="1">
    <citation type="journal article" date="2021" name="Proc. Natl. Acad. Sci. U.S.A.">
        <title>Three genomes in the algal genus Volvox reveal the fate of a haploid sex-determining region after a transition to homothallism.</title>
        <authorList>
            <person name="Yamamoto K."/>
            <person name="Hamaji T."/>
            <person name="Kawai-Toyooka H."/>
            <person name="Matsuzaki R."/>
            <person name="Takahashi F."/>
            <person name="Nishimura Y."/>
            <person name="Kawachi M."/>
            <person name="Noguchi H."/>
            <person name="Minakuchi Y."/>
            <person name="Umen J.G."/>
            <person name="Toyoda A."/>
            <person name="Nozaki H."/>
        </authorList>
    </citation>
    <scope>NUCLEOTIDE SEQUENCE</scope>
    <source>
        <strain evidence="3">NIES-3786</strain>
    </source>
</reference>
<dbReference type="PROSITE" id="PS50003">
    <property type="entry name" value="PH_DOMAIN"/>
    <property type="match status" value="1"/>
</dbReference>
<feature type="compositionally biased region" description="Polar residues" evidence="1">
    <location>
        <begin position="629"/>
        <end position="645"/>
    </location>
</feature>
<evidence type="ECO:0000313" key="4">
    <source>
        <dbReference type="Proteomes" id="UP000747110"/>
    </source>
</evidence>
<dbReference type="SUPFAM" id="SSF48371">
    <property type="entry name" value="ARM repeat"/>
    <property type="match status" value="1"/>
</dbReference>
<evidence type="ECO:0000259" key="2">
    <source>
        <dbReference type="PROSITE" id="PS50003"/>
    </source>
</evidence>
<evidence type="ECO:0000313" key="3">
    <source>
        <dbReference type="EMBL" id="GIL81575.1"/>
    </source>
</evidence>
<dbReference type="InterPro" id="IPR016024">
    <property type="entry name" value="ARM-type_fold"/>
</dbReference>
<feature type="compositionally biased region" description="Low complexity" evidence="1">
    <location>
        <begin position="153"/>
        <end position="167"/>
    </location>
</feature>
<sequence>MQTWASDLPSNIVKAGELWKQDNFYVWRKNYFIIFSGAEPSIGLYYQFKCNARPDKRKPLRGCRVLDIVEQQGRFRFTIEFKDKQRWYLSSHSSEDRKEWLATVIAYYHVHSSHLDTPSFHHGYDSSLVGPRRHHGGVAKIPRSTASSPPGTPARRQASPSPSPRTSMGDLAAEDRDETEGPTADVSGLGNHKRFAGGGHTAPASATGSVVSFTGLIQKMEQQLPENHAVAALSGQGGISRSDEALSHDKAATSAGVVPAGVTSVAGGSLPVTGSSMGAGSAAAAAQASGPAGRAPGDAATAAAPPSAPAAAPRSSFFTKFLWWDAPGAQGAAGAAPALARQALPTATTSQAPQVQPQALAAASPARPYEVTPLGPDMGQLDIISGKFDGTLVTSSLGEQFDRARTYVVKYPEHFSARQRATLQNWASLVEGRAATADVLMACKALYVLEVTRSRPEWSAADEGDTTFAGPEAVIVQVRNAPTVASLTTLKECLDYCSREWLDMYCRLDGAKLLLDVLRTHEAPARQGYSEAVEALVVTLQCIQSLTSKPGGMTAVLAVRGFTRALAGLMRSVDSDVARLVLELFTKMMLFSDQSYRQVMITLLGLPESAARRLLDAAATATVGDPTGSDVSQGSTVRQSEAQTSAAAAAPPPGIAPGPKAAYPTADNAVSQHALGGMASSGQPQPPPPPAAFTGQVRPAAPPPPPPPGPPPPASFTGQVRPAAPPPPPPPGPPPPAAFTGQVRPAAPPPPPPPGPPPP</sequence>
<dbReference type="InterPro" id="IPR001849">
    <property type="entry name" value="PH_domain"/>
</dbReference>
<gene>
    <name evidence="3" type="ORF">Vretifemale_10555</name>
</gene>
<proteinExistence type="predicted"/>
<feature type="compositionally biased region" description="Pro residues" evidence="1">
    <location>
        <begin position="746"/>
        <end position="759"/>
    </location>
</feature>
<feature type="compositionally biased region" description="Pro residues" evidence="1">
    <location>
        <begin position="723"/>
        <end position="737"/>
    </location>
</feature>
<dbReference type="SMART" id="SM00233">
    <property type="entry name" value="PH"/>
    <property type="match status" value="1"/>
</dbReference>
<dbReference type="GO" id="GO:0005884">
    <property type="term" value="C:actin filament"/>
    <property type="evidence" value="ECO:0007669"/>
    <property type="project" value="TreeGrafter"/>
</dbReference>
<protein>
    <recommendedName>
        <fullName evidence="2">PH domain-containing protein</fullName>
    </recommendedName>
</protein>
<dbReference type="Gene3D" id="2.30.29.30">
    <property type="entry name" value="Pleckstrin-homology domain (PH domain)/Phosphotyrosine-binding domain (PTB)"/>
    <property type="match status" value="1"/>
</dbReference>
<comment type="caution">
    <text evidence="3">The sequence shown here is derived from an EMBL/GenBank/DDBJ whole genome shotgun (WGS) entry which is preliminary data.</text>
</comment>
<dbReference type="CDD" id="cd00821">
    <property type="entry name" value="PH"/>
    <property type="match status" value="1"/>
</dbReference>
<dbReference type="Gene3D" id="1.25.10.10">
    <property type="entry name" value="Leucine-rich Repeat Variant"/>
    <property type="match status" value="1"/>
</dbReference>
<organism evidence="3 4">
    <name type="scientific">Volvox reticuliferus</name>
    <dbReference type="NCBI Taxonomy" id="1737510"/>
    <lineage>
        <taxon>Eukaryota</taxon>
        <taxon>Viridiplantae</taxon>
        <taxon>Chlorophyta</taxon>
        <taxon>core chlorophytes</taxon>
        <taxon>Chlorophyceae</taxon>
        <taxon>CS clade</taxon>
        <taxon>Chlamydomonadales</taxon>
        <taxon>Volvocaceae</taxon>
        <taxon>Volvox</taxon>
    </lineage>
</organism>
<feature type="compositionally biased region" description="Pro residues" evidence="1">
    <location>
        <begin position="700"/>
        <end position="714"/>
    </location>
</feature>
<dbReference type="PANTHER" id="PTHR45691">
    <property type="entry name" value="PROTEIN DIAPHANOUS"/>
    <property type="match status" value="1"/>
</dbReference>
<feature type="region of interest" description="Disordered" evidence="1">
    <location>
        <begin position="622"/>
        <end position="759"/>
    </location>
</feature>
<feature type="domain" description="PH" evidence="2">
    <location>
        <begin position="11"/>
        <end position="109"/>
    </location>
</feature>
<dbReference type="Pfam" id="PF00169">
    <property type="entry name" value="PH"/>
    <property type="match status" value="1"/>
</dbReference>
<dbReference type="InterPro" id="IPR011993">
    <property type="entry name" value="PH-like_dom_sf"/>
</dbReference>
<dbReference type="Proteomes" id="UP000747110">
    <property type="component" value="Unassembled WGS sequence"/>
</dbReference>
<feature type="non-terminal residue" evidence="3">
    <location>
        <position position="759"/>
    </location>
</feature>